<reference evidence="1" key="1">
    <citation type="submission" date="2023-10" db="EMBL/GenBank/DDBJ databases">
        <authorList>
            <person name="Rodriguez Cubillos JULIANA M."/>
            <person name="De Vega J."/>
        </authorList>
    </citation>
    <scope>NUCLEOTIDE SEQUENCE</scope>
</reference>
<evidence type="ECO:0000313" key="2">
    <source>
        <dbReference type="Proteomes" id="UP001177021"/>
    </source>
</evidence>
<dbReference type="Proteomes" id="UP001177021">
    <property type="component" value="Unassembled WGS sequence"/>
</dbReference>
<gene>
    <name evidence="1" type="ORF">MILVUS5_LOCUS32974</name>
</gene>
<proteinExistence type="predicted"/>
<sequence length="88" mass="10087">MDVVILKSGLPNPQIGLIAISRSLSQRNMAKKIQVIGKPRVPIFKFVEKKSGLSFDISFDIENGPKASEYIQVCFYYFHYLVSRFIFL</sequence>
<organism evidence="1 2">
    <name type="scientific">Trifolium pratense</name>
    <name type="common">Red clover</name>
    <dbReference type="NCBI Taxonomy" id="57577"/>
    <lineage>
        <taxon>Eukaryota</taxon>
        <taxon>Viridiplantae</taxon>
        <taxon>Streptophyta</taxon>
        <taxon>Embryophyta</taxon>
        <taxon>Tracheophyta</taxon>
        <taxon>Spermatophyta</taxon>
        <taxon>Magnoliopsida</taxon>
        <taxon>eudicotyledons</taxon>
        <taxon>Gunneridae</taxon>
        <taxon>Pentapetalae</taxon>
        <taxon>rosids</taxon>
        <taxon>fabids</taxon>
        <taxon>Fabales</taxon>
        <taxon>Fabaceae</taxon>
        <taxon>Papilionoideae</taxon>
        <taxon>50 kb inversion clade</taxon>
        <taxon>NPAAA clade</taxon>
        <taxon>Hologalegina</taxon>
        <taxon>IRL clade</taxon>
        <taxon>Trifolieae</taxon>
        <taxon>Trifolium</taxon>
    </lineage>
</organism>
<accession>A0ACB0LGR5</accession>
<protein>
    <submittedName>
        <fullName evidence="1">Uncharacterized protein</fullName>
    </submittedName>
</protein>
<comment type="caution">
    <text evidence="1">The sequence shown here is derived from an EMBL/GenBank/DDBJ whole genome shotgun (WGS) entry which is preliminary data.</text>
</comment>
<evidence type="ECO:0000313" key="1">
    <source>
        <dbReference type="EMBL" id="CAJ2668610.1"/>
    </source>
</evidence>
<keyword evidence="2" id="KW-1185">Reference proteome</keyword>
<name>A0ACB0LGR5_TRIPR</name>
<dbReference type="EMBL" id="CASHSV030000513">
    <property type="protein sequence ID" value="CAJ2668610.1"/>
    <property type="molecule type" value="Genomic_DNA"/>
</dbReference>